<proteinExistence type="predicted"/>
<accession>A0A0A8XVN1</accession>
<name>A0A0A8XVN1_ARUDO</name>
<organism evidence="1">
    <name type="scientific">Arundo donax</name>
    <name type="common">Giant reed</name>
    <name type="synonym">Donax arundinaceus</name>
    <dbReference type="NCBI Taxonomy" id="35708"/>
    <lineage>
        <taxon>Eukaryota</taxon>
        <taxon>Viridiplantae</taxon>
        <taxon>Streptophyta</taxon>
        <taxon>Embryophyta</taxon>
        <taxon>Tracheophyta</taxon>
        <taxon>Spermatophyta</taxon>
        <taxon>Magnoliopsida</taxon>
        <taxon>Liliopsida</taxon>
        <taxon>Poales</taxon>
        <taxon>Poaceae</taxon>
        <taxon>PACMAD clade</taxon>
        <taxon>Arundinoideae</taxon>
        <taxon>Arundineae</taxon>
        <taxon>Arundo</taxon>
    </lineage>
</organism>
<protein>
    <submittedName>
        <fullName evidence="1">Uncharacterized protein</fullName>
    </submittedName>
</protein>
<evidence type="ECO:0000313" key="1">
    <source>
        <dbReference type="EMBL" id="JAD16710.1"/>
    </source>
</evidence>
<sequence>MQIISISFFVLVAGTRFYFMFS</sequence>
<dbReference type="EMBL" id="GBRH01281185">
    <property type="protein sequence ID" value="JAD16710.1"/>
    <property type="molecule type" value="Transcribed_RNA"/>
</dbReference>
<reference evidence="1" key="2">
    <citation type="journal article" date="2015" name="Data Brief">
        <title>Shoot transcriptome of the giant reed, Arundo donax.</title>
        <authorList>
            <person name="Barrero R.A."/>
            <person name="Guerrero F.D."/>
            <person name="Moolhuijzen P."/>
            <person name="Goolsby J.A."/>
            <person name="Tidwell J."/>
            <person name="Bellgard S.E."/>
            <person name="Bellgard M.I."/>
        </authorList>
    </citation>
    <scope>NUCLEOTIDE SEQUENCE</scope>
    <source>
        <tissue evidence="1">Shoot tissue taken approximately 20 cm above the soil surface</tissue>
    </source>
</reference>
<reference evidence="1" key="1">
    <citation type="submission" date="2014-09" db="EMBL/GenBank/DDBJ databases">
        <authorList>
            <person name="Magalhaes I.L.F."/>
            <person name="Oliveira U."/>
            <person name="Santos F.R."/>
            <person name="Vidigal T.H.D.A."/>
            <person name="Brescovit A.D."/>
            <person name="Santos A.J."/>
        </authorList>
    </citation>
    <scope>NUCLEOTIDE SEQUENCE</scope>
    <source>
        <tissue evidence="1">Shoot tissue taken approximately 20 cm above the soil surface</tissue>
    </source>
</reference>
<dbReference type="AlphaFoldDB" id="A0A0A8XVN1"/>